<dbReference type="InterPro" id="IPR027417">
    <property type="entry name" value="P-loop_NTPase"/>
</dbReference>
<evidence type="ECO:0000313" key="4">
    <source>
        <dbReference type="Proteomes" id="UP000298416"/>
    </source>
</evidence>
<sequence length="407" mass="45565">MGGGSNCSSPSSTEDVSLSSQGFPHDSILLSRDDECLSHKLVNSSIEEAAERQRLKVYTQVLRSYEELQPKIDRLEEAKSRILSYTPPIDLRKSDVPYPIPLLVIGPKGSGKSSLINNISRVFEDDVFQPARAQVSCNSSPEDGTYFIHEYRIPRNSVCFSLFDTRALSDDSSVNLKMIEPWMSEGVCNRKMVVRESDSETLKARLECMDWEESSSGQATPIAFVILVVNGLAVLESMDSADETKKGYSEIINSTFKNPLLSFRDDKPAVVVTHGDLLSLSDRVRVRVYLGELLGVPPTNQIFDIPENDDPATTSAIFDLLFYSLDRADQCLPLIDEDLFTYKVNVVVKFLIMMIITAIFMFWMVAGLHPSRPGAPPSANDSLQHGPPQAPLFEVDWHKIRHLWLEE</sequence>
<evidence type="ECO:0000256" key="1">
    <source>
        <dbReference type="SAM" id="MobiDB-lite"/>
    </source>
</evidence>
<organism evidence="3">
    <name type="scientific">Salvia splendens</name>
    <name type="common">Scarlet sage</name>
    <dbReference type="NCBI Taxonomy" id="180675"/>
    <lineage>
        <taxon>Eukaryota</taxon>
        <taxon>Viridiplantae</taxon>
        <taxon>Streptophyta</taxon>
        <taxon>Embryophyta</taxon>
        <taxon>Tracheophyta</taxon>
        <taxon>Spermatophyta</taxon>
        <taxon>Magnoliopsida</taxon>
        <taxon>eudicotyledons</taxon>
        <taxon>Gunneridae</taxon>
        <taxon>Pentapetalae</taxon>
        <taxon>asterids</taxon>
        <taxon>lamiids</taxon>
        <taxon>Lamiales</taxon>
        <taxon>Lamiaceae</taxon>
        <taxon>Nepetoideae</taxon>
        <taxon>Mentheae</taxon>
        <taxon>Salviinae</taxon>
        <taxon>Salvia</taxon>
        <taxon>Salvia subgen. Calosphace</taxon>
        <taxon>core Calosphace</taxon>
    </lineage>
</organism>
<keyword evidence="2" id="KW-1133">Transmembrane helix</keyword>
<name>A0A8X8XKV7_SALSN</name>
<dbReference type="PANTHER" id="PTHR14241:SF32">
    <property type="entry name" value="VWFA DOMAIN-CONTAINING PROTEIN-RELATED"/>
    <property type="match status" value="1"/>
</dbReference>
<dbReference type="OrthoDB" id="25620at2759"/>
<reference evidence="3" key="2">
    <citation type="submission" date="2020-08" db="EMBL/GenBank/DDBJ databases">
        <title>Plant Genome Project.</title>
        <authorList>
            <person name="Zhang R.-G."/>
        </authorList>
    </citation>
    <scope>NUCLEOTIDE SEQUENCE</scope>
    <source>
        <strain evidence="3">Huo1</strain>
        <tissue evidence="3">Leaf</tissue>
    </source>
</reference>
<dbReference type="PANTHER" id="PTHR14241">
    <property type="entry name" value="INTERFERON-INDUCED PROTEIN 44"/>
    <property type="match status" value="1"/>
</dbReference>
<keyword evidence="2" id="KW-0472">Membrane</keyword>
<protein>
    <submittedName>
        <fullName evidence="3">Uncharacterized protein</fullName>
    </submittedName>
</protein>
<dbReference type="Proteomes" id="UP000298416">
    <property type="component" value="Unassembled WGS sequence"/>
</dbReference>
<dbReference type="AlphaFoldDB" id="A0A8X8XKV7"/>
<comment type="caution">
    <text evidence="3">The sequence shown here is derived from an EMBL/GenBank/DDBJ whole genome shotgun (WGS) entry which is preliminary data.</text>
</comment>
<dbReference type="Gene3D" id="3.40.50.300">
    <property type="entry name" value="P-loop containing nucleotide triphosphate hydrolases"/>
    <property type="match status" value="1"/>
</dbReference>
<evidence type="ECO:0000313" key="3">
    <source>
        <dbReference type="EMBL" id="KAG6414682.1"/>
    </source>
</evidence>
<keyword evidence="2" id="KW-0812">Transmembrane</keyword>
<feature type="region of interest" description="Disordered" evidence="1">
    <location>
        <begin position="1"/>
        <end position="20"/>
    </location>
</feature>
<accession>A0A8X8XKV7</accession>
<dbReference type="EMBL" id="PNBA02000008">
    <property type="protein sequence ID" value="KAG6414682.1"/>
    <property type="molecule type" value="Genomic_DNA"/>
</dbReference>
<proteinExistence type="predicted"/>
<feature type="transmembrane region" description="Helical" evidence="2">
    <location>
        <begin position="346"/>
        <end position="366"/>
    </location>
</feature>
<dbReference type="SUPFAM" id="SSF52540">
    <property type="entry name" value="P-loop containing nucleoside triphosphate hydrolases"/>
    <property type="match status" value="1"/>
</dbReference>
<evidence type="ECO:0000256" key="2">
    <source>
        <dbReference type="SAM" id="Phobius"/>
    </source>
</evidence>
<keyword evidence="4" id="KW-1185">Reference proteome</keyword>
<gene>
    <name evidence="3" type="ORF">SASPL_122055</name>
</gene>
<reference evidence="3" key="1">
    <citation type="submission" date="2018-01" db="EMBL/GenBank/DDBJ databases">
        <authorList>
            <person name="Mao J.F."/>
        </authorList>
    </citation>
    <scope>NUCLEOTIDE SEQUENCE</scope>
    <source>
        <strain evidence="3">Huo1</strain>
        <tissue evidence="3">Leaf</tissue>
    </source>
</reference>